<dbReference type="EMBL" id="BAABLF010000008">
    <property type="protein sequence ID" value="GAA5190538.1"/>
    <property type="molecule type" value="Genomic_DNA"/>
</dbReference>
<keyword evidence="2" id="KW-1185">Reference proteome</keyword>
<dbReference type="InterPro" id="IPR021936">
    <property type="entry name" value="DUF3549"/>
</dbReference>
<comment type="caution">
    <text evidence="1">The sequence shown here is derived from an EMBL/GenBank/DDBJ whole genome shotgun (WGS) entry which is preliminary data.</text>
</comment>
<organism evidence="1 2">
    <name type="scientific">Ferrimonas gelatinilytica</name>
    <dbReference type="NCBI Taxonomy" id="1255257"/>
    <lineage>
        <taxon>Bacteria</taxon>
        <taxon>Pseudomonadati</taxon>
        <taxon>Pseudomonadota</taxon>
        <taxon>Gammaproteobacteria</taxon>
        <taxon>Alteromonadales</taxon>
        <taxon>Ferrimonadaceae</taxon>
        <taxon>Ferrimonas</taxon>
    </lineage>
</organism>
<evidence type="ECO:0000313" key="2">
    <source>
        <dbReference type="Proteomes" id="UP001501600"/>
    </source>
</evidence>
<dbReference type="Pfam" id="PF12069">
    <property type="entry name" value="DUF3549"/>
    <property type="match status" value="1"/>
</dbReference>
<accession>A0ABP9S3U6</accession>
<reference evidence="2" key="1">
    <citation type="journal article" date="2019" name="Int. J. Syst. Evol. Microbiol.">
        <title>The Global Catalogue of Microorganisms (GCM) 10K type strain sequencing project: providing services to taxonomists for standard genome sequencing and annotation.</title>
        <authorList>
            <consortium name="The Broad Institute Genomics Platform"/>
            <consortium name="The Broad Institute Genome Sequencing Center for Infectious Disease"/>
            <person name="Wu L."/>
            <person name="Ma J."/>
        </authorList>
    </citation>
    <scope>NUCLEOTIDE SEQUENCE [LARGE SCALE GENOMIC DNA]</scope>
    <source>
        <strain evidence="2">JCM 18720</strain>
    </source>
</reference>
<sequence length="342" mass="38616">MESLTTLDQFLTQAGVQYQVYDLGRRVVPLDPTLFQRFEATEQPYPYPRAQHAWLGILFWDPQRSTQHFVWFLKLPLDEQGKLNPAARSQFLQMVVEALGQDPAAAMAPEQQERLNNNPFTFTPTQEKMALFHARVRQQLAQPPTVHCAPVQAYLCGHSDPQQWPQLGLQGFADYLCRFPPQDIPQVVETLKTLPPEPRHAFASVCEHLSLNDALADAWLMLAMQETSGPQRLMAIRAIAGCPLQRQQGLDLLLDQPTLDDETLIAIAARLWQGLDPGRLNRYLGHLAEARSETFEQIFVDLVAIPQLRGAILALVQDPARPKALADAILCLRQTLRSRNHV</sequence>
<dbReference type="RefSeq" id="WP_345316475.1">
    <property type="nucleotide sequence ID" value="NZ_BAABLF010000008.1"/>
</dbReference>
<evidence type="ECO:0000313" key="1">
    <source>
        <dbReference type="EMBL" id="GAA5190538.1"/>
    </source>
</evidence>
<dbReference type="Proteomes" id="UP001501600">
    <property type="component" value="Unassembled WGS sequence"/>
</dbReference>
<gene>
    <name evidence="1" type="ORF">GCM10025772_15430</name>
</gene>
<proteinExistence type="predicted"/>
<name>A0ABP9S3U6_9GAMM</name>
<protein>
    <submittedName>
        <fullName evidence="1">DUF3549 family protein</fullName>
    </submittedName>
</protein>